<proteinExistence type="predicted"/>
<protein>
    <recommendedName>
        <fullName evidence="2">Mycothiol-dependent maleylpyruvate isomerase metal-binding domain-containing protein</fullName>
    </recommendedName>
</protein>
<name>A0A644YL27_9ZZZZ</name>
<evidence type="ECO:0000313" key="1">
    <source>
        <dbReference type="EMBL" id="MPM29295.1"/>
    </source>
</evidence>
<gene>
    <name evidence="1" type="ORF">SDC9_75835</name>
</gene>
<sequence>MIPDLARINLEIDRTHKNVLEFITVCNSENSKSSSYEDWSYKDVIAHLTRWISFSADKLESIKNQIPFKDVDDFRKTNREWYAVDYNKELKIVESEFEKAIKKYKAVIVTYGKEELIKNDLPLGFGIDLWRYMIMDGSTHPNGHLLYHYLKRRKYLNFIKVMEETKDIFYLFSNGNSKVYSFVEYKDKAGMVKNRLEELSKAYNDNDILKKVMEANQ</sequence>
<dbReference type="EMBL" id="VSSQ01005476">
    <property type="protein sequence ID" value="MPM29295.1"/>
    <property type="molecule type" value="Genomic_DNA"/>
</dbReference>
<dbReference type="Gene3D" id="1.20.120.450">
    <property type="entry name" value="dinb family like domain"/>
    <property type="match status" value="1"/>
</dbReference>
<dbReference type="AlphaFoldDB" id="A0A644YL27"/>
<dbReference type="InterPro" id="IPR034660">
    <property type="entry name" value="DinB/YfiT-like"/>
</dbReference>
<evidence type="ECO:0008006" key="2">
    <source>
        <dbReference type="Google" id="ProtNLM"/>
    </source>
</evidence>
<organism evidence="1">
    <name type="scientific">bioreactor metagenome</name>
    <dbReference type="NCBI Taxonomy" id="1076179"/>
    <lineage>
        <taxon>unclassified sequences</taxon>
        <taxon>metagenomes</taxon>
        <taxon>ecological metagenomes</taxon>
    </lineage>
</organism>
<comment type="caution">
    <text evidence="1">The sequence shown here is derived from an EMBL/GenBank/DDBJ whole genome shotgun (WGS) entry which is preliminary data.</text>
</comment>
<accession>A0A644YL27</accession>
<reference evidence="1" key="1">
    <citation type="submission" date="2019-08" db="EMBL/GenBank/DDBJ databases">
        <authorList>
            <person name="Kucharzyk K."/>
            <person name="Murdoch R.W."/>
            <person name="Higgins S."/>
            <person name="Loffler F."/>
        </authorList>
    </citation>
    <scope>NUCLEOTIDE SEQUENCE</scope>
</reference>